<reference evidence="2 3" key="3">
    <citation type="submission" date="2019-03" db="EMBL/GenBank/DDBJ databases">
        <title>Genomic Encyclopedia of Type Strains, Phase IV (KMG-IV): sequencing the most valuable type-strain genomes for metagenomic binning, comparative biology and taxonomic classification.</title>
        <authorList>
            <person name="Goeker M."/>
        </authorList>
    </citation>
    <scope>NUCLEOTIDE SEQUENCE [LARGE SCALE GENOMIC DNA]</scope>
    <source>
        <strain evidence="2 3">DSM 103236</strain>
    </source>
</reference>
<dbReference type="EMBL" id="SLWO01000002">
    <property type="protein sequence ID" value="TCO29081.1"/>
    <property type="molecule type" value="Genomic_DNA"/>
</dbReference>
<proteinExistence type="predicted"/>
<reference evidence="1" key="4">
    <citation type="submission" date="2024-05" db="EMBL/GenBank/DDBJ databases">
        <authorList>
            <person name="Sun Q."/>
            <person name="Zhou Y."/>
        </authorList>
    </citation>
    <scope>NUCLEOTIDE SEQUENCE</scope>
    <source>
        <strain evidence="1">CGMCC 1.15644</strain>
    </source>
</reference>
<dbReference type="AlphaFoldDB" id="A0A4R2HIF6"/>
<dbReference type="Proteomes" id="UP000295684">
    <property type="component" value="Unassembled WGS sequence"/>
</dbReference>
<reference evidence="4" key="2">
    <citation type="journal article" date="2019" name="Int. J. Syst. Evol. Microbiol.">
        <title>The Global Catalogue of Microorganisms (GCM) 10K type strain sequencing project: providing services to taxonomists for standard genome sequencing and annotation.</title>
        <authorList>
            <consortium name="The Broad Institute Genomics Platform"/>
            <consortium name="The Broad Institute Genome Sequencing Center for Infectious Disease"/>
            <person name="Wu L."/>
            <person name="Ma J."/>
        </authorList>
    </citation>
    <scope>NUCLEOTIDE SEQUENCE [LARGE SCALE GENOMIC DNA]</scope>
    <source>
        <strain evidence="4">CGMCC 1.15644</strain>
    </source>
</reference>
<comment type="caution">
    <text evidence="2">The sequence shown here is derived from an EMBL/GenBank/DDBJ whole genome shotgun (WGS) entry which is preliminary data.</text>
</comment>
<evidence type="ECO:0000313" key="3">
    <source>
        <dbReference type="Proteomes" id="UP000295684"/>
    </source>
</evidence>
<dbReference type="RefSeq" id="WP_132530252.1">
    <property type="nucleotide sequence ID" value="NZ_BMJO01000003.1"/>
</dbReference>
<evidence type="ECO:0000313" key="2">
    <source>
        <dbReference type="EMBL" id="TCO29081.1"/>
    </source>
</evidence>
<name>A0A4R2HIF6_9SPHI</name>
<evidence type="ECO:0000313" key="1">
    <source>
        <dbReference type="EMBL" id="GGE54017.1"/>
    </source>
</evidence>
<dbReference type="Pfam" id="PF14054">
    <property type="entry name" value="DUF4249"/>
    <property type="match status" value="1"/>
</dbReference>
<dbReference type="EMBL" id="BMJO01000003">
    <property type="protein sequence ID" value="GGE54017.1"/>
    <property type="molecule type" value="Genomic_DNA"/>
</dbReference>
<evidence type="ECO:0000313" key="4">
    <source>
        <dbReference type="Proteomes" id="UP000622648"/>
    </source>
</evidence>
<dbReference type="InterPro" id="IPR025345">
    <property type="entry name" value="DUF4249"/>
</dbReference>
<sequence length="267" mass="29569">MKKKYLIYLLTAIIGLSSCKKIIQIDTNNAEPQLVIEGKISDRLIEQQILISKTVGYDEIGVYPKVSGATVKVSDNIGKTYVFTEKAPGVYVNRMQGVSGVTYKMEVTVEGKNYQASSKMPDLVKLDSIGVITNNFFGNERKTAAAFLVDPANETNFYRFNLYVNGLFSDRIYVNNDRLTNGNNLRIQLYYEANDDDDEGLKSGDNISIEMEGIDSNIFNYWYALSEQSGGGPNQGTTPSNPTSNISNGALGYFSANTFQRLSTTVK</sequence>
<organism evidence="2 3">
    <name type="scientific">Pedobacter psychrotolerans</name>
    <dbReference type="NCBI Taxonomy" id="1843235"/>
    <lineage>
        <taxon>Bacteria</taxon>
        <taxon>Pseudomonadati</taxon>
        <taxon>Bacteroidota</taxon>
        <taxon>Sphingobacteriia</taxon>
        <taxon>Sphingobacteriales</taxon>
        <taxon>Sphingobacteriaceae</taxon>
        <taxon>Pedobacter</taxon>
    </lineage>
</organism>
<dbReference type="PROSITE" id="PS51257">
    <property type="entry name" value="PROKAR_LIPOPROTEIN"/>
    <property type="match status" value="1"/>
</dbReference>
<keyword evidence="4" id="KW-1185">Reference proteome</keyword>
<protein>
    <submittedName>
        <fullName evidence="2">Uncharacterized protein DUF4249</fullName>
    </submittedName>
</protein>
<reference evidence="1" key="1">
    <citation type="journal article" date="2014" name="Int. J. Syst. Evol. Microbiol.">
        <title>Complete genome of a new Firmicutes species belonging to the dominant human colonic microbiota ('Ruminococcus bicirculans') reveals two chromosomes and a selective capacity to utilize plant glucans.</title>
        <authorList>
            <consortium name="NISC Comparative Sequencing Program"/>
            <person name="Wegmann U."/>
            <person name="Louis P."/>
            <person name="Goesmann A."/>
            <person name="Henrissat B."/>
            <person name="Duncan S.H."/>
            <person name="Flint H.J."/>
        </authorList>
    </citation>
    <scope>NUCLEOTIDE SEQUENCE</scope>
    <source>
        <strain evidence="1">CGMCC 1.15644</strain>
    </source>
</reference>
<dbReference type="Proteomes" id="UP000622648">
    <property type="component" value="Unassembled WGS sequence"/>
</dbReference>
<dbReference type="OrthoDB" id="637707at2"/>
<gene>
    <name evidence="2" type="ORF">EV200_102500</name>
    <name evidence="1" type="ORF">GCM10011413_20470</name>
</gene>
<accession>A0A4R2HIF6</accession>